<feature type="region of interest" description="Disordered" evidence="1">
    <location>
        <begin position="1"/>
        <end position="50"/>
    </location>
</feature>
<dbReference type="Proteomes" id="UP000799438">
    <property type="component" value="Unassembled WGS sequence"/>
</dbReference>
<dbReference type="RefSeq" id="XP_033398657.1">
    <property type="nucleotide sequence ID" value="XM_033535307.1"/>
</dbReference>
<evidence type="ECO:0000313" key="2">
    <source>
        <dbReference type="EMBL" id="KAF2142945.1"/>
    </source>
</evidence>
<gene>
    <name evidence="2" type="ORF">K452DRAFT_13325</name>
</gene>
<dbReference type="AlphaFoldDB" id="A0A6A6BHY0"/>
<protein>
    <submittedName>
        <fullName evidence="2">Uncharacterized protein</fullName>
    </submittedName>
</protein>
<organism evidence="2 3">
    <name type="scientific">Aplosporella prunicola CBS 121167</name>
    <dbReference type="NCBI Taxonomy" id="1176127"/>
    <lineage>
        <taxon>Eukaryota</taxon>
        <taxon>Fungi</taxon>
        <taxon>Dikarya</taxon>
        <taxon>Ascomycota</taxon>
        <taxon>Pezizomycotina</taxon>
        <taxon>Dothideomycetes</taxon>
        <taxon>Dothideomycetes incertae sedis</taxon>
        <taxon>Botryosphaeriales</taxon>
        <taxon>Aplosporellaceae</taxon>
        <taxon>Aplosporella</taxon>
    </lineage>
</organism>
<dbReference type="EMBL" id="ML995483">
    <property type="protein sequence ID" value="KAF2142945.1"/>
    <property type="molecule type" value="Genomic_DNA"/>
</dbReference>
<evidence type="ECO:0000256" key="1">
    <source>
        <dbReference type="SAM" id="MobiDB-lite"/>
    </source>
</evidence>
<evidence type="ECO:0000313" key="3">
    <source>
        <dbReference type="Proteomes" id="UP000799438"/>
    </source>
</evidence>
<dbReference type="GeneID" id="54292801"/>
<proteinExistence type="predicted"/>
<sequence length="86" mass="9576">MWQSRDRVMHASARQPCDPGTHQRETEAPLVPSLASNWFRPPQPTDGRPRLSQHVPIWSFSRDPLGSSDSFACFLMSLAISVGPTS</sequence>
<keyword evidence="3" id="KW-1185">Reference proteome</keyword>
<accession>A0A6A6BHY0</accession>
<reference evidence="2" key="1">
    <citation type="journal article" date="2020" name="Stud. Mycol.">
        <title>101 Dothideomycetes genomes: a test case for predicting lifestyles and emergence of pathogens.</title>
        <authorList>
            <person name="Haridas S."/>
            <person name="Albert R."/>
            <person name="Binder M."/>
            <person name="Bloem J."/>
            <person name="Labutti K."/>
            <person name="Salamov A."/>
            <person name="Andreopoulos B."/>
            <person name="Baker S."/>
            <person name="Barry K."/>
            <person name="Bills G."/>
            <person name="Bluhm B."/>
            <person name="Cannon C."/>
            <person name="Castanera R."/>
            <person name="Culley D."/>
            <person name="Daum C."/>
            <person name="Ezra D."/>
            <person name="Gonzalez J."/>
            <person name="Henrissat B."/>
            <person name="Kuo A."/>
            <person name="Liang C."/>
            <person name="Lipzen A."/>
            <person name="Lutzoni F."/>
            <person name="Magnuson J."/>
            <person name="Mondo S."/>
            <person name="Nolan M."/>
            <person name="Ohm R."/>
            <person name="Pangilinan J."/>
            <person name="Park H.-J."/>
            <person name="Ramirez L."/>
            <person name="Alfaro M."/>
            <person name="Sun H."/>
            <person name="Tritt A."/>
            <person name="Yoshinaga Y."/>
            <person name="Zwiers L.-H."/>
            <person name="Turgeon B."/>
            <person name="Goodwin S."/>
            <person name="Spatafora J."/>
            <person name="Crous P."/>
            <person name="Grigoriev I."/>
        </authorList>
    </citation>
    <scope>NUCLEOTIDE SEQUENCE</scope>
    <source>
        <strain evidence="2">CBS 121167</strain>
    </source>
</reference>
<name>A0A6A6BHY0_9PEZI</name>